<keyword evidence="5" id="KW-1185">Reference proteome</keyword>
<protein>
    <submittedName>
        <fullName evidence="4">KLC4 protein</fullName>
    </submittedName>
</protein>
<name>A0A8K0AB80_BRALA</name>
<evidence type="ECO:0000259" key="3">
    <source>
        <dbReference type="Pfam" id="PF03445"/>
    </source>
</evidence>
<feature type="domain" description="Protein-PII uridylyltransferase N-terminal" evidence="3">
    <location>
        <begin position="279"/>
        <end position="369"/>
    </location>
</feature>
<dbReference type="Gene3D" id="1.25.40.10">
    <property type="entry name" value="Tetratricopeptide repeat domain"/>
    <property type="match status" value="2"/>
</dbReference>
<dbReference type="InterPro" id="IPR019734">
    <property type="entry name" value="TPR_rpt"/>
</dbReference>
<dbReference type="SUPFAM" id="SSF48452">
    <property type="entry name" value="TPR-like"/>
    <property type="match status" value="1"/>
</dbReference>
<dbReference type="EMBL" id="OV696693">
    <property type="protein sequence ID" value="CAH1272730.1"/>
    <property type="molecule type" value="Genomic_DNA"/>
</dbReference>
<evidence type="ECO:0000313" key="5">
    <source>
        <dbReference type="Proteomes" id="UP000838412"/>
    </source>
</evidence>
<keyword evidence="1" id="KW-0802">TPR repeat</keyword>
<dbReference type="Pfam" id="PF03445">
    <property type="entry name" value="DUF294"/>
    <property type="match status" value="1"/>
</dbReference>
<dbReference type="GO" id="GO:0008773">
    <property type="term" value="F:[protein-PII] uridylyltransferase activity"/>
    <property type="evidence" value="ECO:0007669"/>
    <property type="project" value="InterPro"/>
</dbReference>
<organism evidence="4 5">
    <name type="scientific">Branchiostoma lanceolatum</name>
    <name type="common">Common lancelet</name>
    <name type="synonym">Amphioxus lanceolatum</name>
    <dbReference type="NCBI Taxonomy" id="7740"/>
    <lineage>
        <taxon>Eukaryota</taxon>
        <taxon>Metazoa</taxon>
        <taxon>Chordata</taxon>
        <taxon>Cephalochordata</taxon>
        <taxon>Leptocardii</taxon>
        <taxon>Amphioxiformes</taxon>
        <taxon>Branchiostomatidae</taxon>
        <taxon>Branchiostoma</taxon>
    </lineage>
</organism>
<dbReference type="SMART" id="SM00028">
    <property type="entry name" value="TPR"/>
    <property type="match status" value="5"/>
</dbReference>
<accession>A0A8K0AB80</accession>
<sequence length="932" mass="105456">MSRVGRILHDLDWQKRQGCDDDGLIDGYTEIMVNAIMQADTIVEREALKSIGDVYLERGRAKKNSDDLSKASIVYKFSYKRHVSDASSNVAVQHRIKFARKLRKRVKSEKEKDKQNQTIRPYAELHLAGDSALQGGDLDAAEELFASALKQVHNRESPRLPEEEECLRKLGTVYVRRGTHTKDGQNFAKATALFNAAMARKGDKHLLIDSIKEAERLFLYHTVGIDCKPSPYETDIEHKNRLEKYRTEVKARLETIHKERNPYQYNEDDPVVKDVEMKRAESIRDLFKDISEQRKDFIKDLVEECIKTIGPPPCQYAMVGLGSQATELVTPYSDLEFAILIEENQDTPENKEYFLNLTCYLHMKISNLGETILPAVGIKSLNDFHSEDPADSWFYDFVTPRGFAFDGAMPWASKTPFGRERTRTKPAVSLIQTPAGMAEFQRHDIALSHGYHLSNVLRYVSYLTGDQSLVDDYMARVIQELDIFNEEGKTTVAVRFARASLNRVVEEAIDRKVIDKLLDVKKEIYRRPTVTIVNLGLLNGVYATNVWDVIKEMEETGVVTKENAHHLQVLVSISGELRLRTYLELGGQKENLSGLTAMRKQQDEDGEALVKSVFHVPDQKMLFRYYYTALPLEMCITGITRGFSGEFILDLLGLRAFYLASPMVKSDICLRLLQFKAATSHTEDALREVEEGKDAVARIWGSMGINAPSIKAILLKQKATSYHNLGDQRQAISCWEEELRLQHQLYGHDTKHVEIAQTYGNLGLAWESGDNFKAISFIEDALKMMEEVHGNNKEHPDIASLLGNLGPICRKAGQYTKSLQYHERALEINKGIHGQDAAHPAIAESLTRLAAAYEDLDDYAKAIQLYEDALNMVKTIQGANQTHPAVLMLLDKLEAVCNKVGDHEKARSYQEQAHTLSEAAKEKETPHDGSAK</sequence>
<reference evidence="4" key="1">
    <citation type="submission" date="2022-01" db="EMBL/GenBank/DDBJ databases">
        <authorList>
            <person name="Braso-Vives M."/>
        </authorList>
    </citation>
    <scope>NUCLEOTIDE SEQUENCE</scope>
</reference>
<proteinExistence type="predicted"/>
<dbReference type="PROSITE" id="PS50005">
    <property type="entry name" value="TPR"/>
    <property type="match status" value="1"/>
</dbReference>
<evidence type="ECO:0000313" key="4">
    <source>
        <dbReference type="EMBL" id="CAH1272730.1"/>
    </source>
</evidence>
<dbReference type="PANTHER" id="PTHR19959:SF119">
    <property type="entry name" value="FUNGAL LIPASE-LIKE DOMAIN-CONTAINING PROTEIN"/>
    <property type="match status" value="1"/>
</dbReference>
<dbReference type="InterPro" id="IPR011990">
    <property type="entry name" value="TPR-like_helical_dom_sf"/>
</dbReference>
<feature type="compositionally biased region" description="Basic and acidic residues" evidence="2">
    <location>
        <begin position="919"/>
        <end position="932"/>
    </location>
</feature>
<dbReference type="Pfam" id="PF13432">
    <property type="entry name" value="TPR_16"/>
    <property type="match status" value="1"/>
</dbReference>
<dbReference type="AlphaFoldDB" id="A0A8K0AB80"/>
<feature type="region of interest" description="Disordered" evidence="2">
    <location>
        <begin position="907"/>
        <end position="932"/>
    </location>
</feature>
<dbReference type="Proteomes" id="UP000838412">
    <property type="component" value="Chromosome 8"/>
</dbReference>
<dbReference type="PANTHER" id="PTHR19959">
    <property type="entry name" value="KINESIN LIGHT CHAIN"/>
    <property type="match status" value="1"/>
</dbReference>
<feature type="repeat" description="TPR" evidence="1">
    <location>
        <begin position="843"/>
        <end position="876"/>
    </location>
</feature>
<evidence type="ECO:0000256" key="2">
    <source>
        <dbReference type="SAM" id="MobiDB-lite"/>
    </source>
</evidence>
<dbReference type="Pfam" id="PF13424">
    <property type="entry name" value="TPR_12"/>
    <property type="match status" value="1"/>
</dbReference>
<dbReference type="PROSITE" id="PS50293">
    <property type="entry name" value="TPR_REGION"/>
    <property type="match status" value="1"/>
</dbReference>
<dbReference type="OrthoDB" id="5986190at2759"/>
<gene>
    <name evidence="4" type="primary">KLC4</name>
    <name evidence="4" type="ORF">BLAG_LOCUS24299</name>
</gene>
<evidence type="ECO:0000256" key="1">
    <source>
        <dbReference type="PROSITE-ProRule" id="PRU00339"/>
    </source>
</evidence>
<dbReference type="InterPro" id="IPR005105">
    <property type="entry name" value="GlnD_Uridyltrans_N"/>
</dbReference>